<dbReference type="AlphaFoldDB" id="A0AA92X2D7"/>
<dbReference type="InterPro" id="IPR002347">
    <property type="entry name" value="SDR_fam"/>
</dbReference>
<dbReference type="PANTHER" id="PTHR45458">
    <property type="entry name" value="SHORT-CHAIN DEHYDROGENASE/REDUCTASE SDR"/>
    <property type="match status" value="1"/>
</dbReference>
<organism evidence="1 2">
    <name type="scientific">Serratia inhibens</name>
    <dbReference type="NCBI Taxonomy" id="2338073"/>
    <lineage>
        <taxon>Bacteria</taxon>
        <taxon>Pseudomonadati</taxon>
        <taxon>Pseudomonadota</taxon>
        <taxon>Gammaproteobacteria</taxon>
        <taxon>Enterobacterales</taxon>
        <taxon>Yersiniaceae</taxon>
        <taxon>Serratia</taxon>
    </lineage>
</organism>
<dbReference type="GO" id="GO:0016616">
    <property type="term" value="F:oxidoreductase activity, acting on the CH-OH group of donors, NAD or NADP as acceptor"/>
    <property type="evidence" value="ECO:0007669"/>
    <property type="project" value="TreeGrafter"/>
</dbReference>
<reference evidence="1 2" key="1">
    <citation type="submission" date="2018-09" db="EMBL/GenBank/DDBJ databases">
        <title>Draft genome of a novel serratia sp. strain with antifungal activity.</title>
        <authorList>
            <person name="Dichmann S.I."/>
            <person name="Park B.P."/>
            <person name="Pathiraja D."/>
            <person name="Choi I.-G."/>
            <person name="Stougaard P."/>
            <person name="Hennessy R.C."/>
        </authorList>
    </citation>
    <scope>NUCLEOTIDE SEQUENCE [LARGE SCALE GENOMIC DNA]</scope>
    <source>
        <strain evidence="1 2">S40</strain>
    </source>
</reference>
<dbReference type="RefSeq" id="WP_006322233.1">
    <property type="nucleotide sequence ID" value="NZ_QYYG01000005.1"/>
</dbReference>
<sequence>MTATGRRIFITGVSRGIGKELALYHLENGDHVYGVSRFLGDDFSTYTNFHHLGLDLSETDLIPKYLNNFFESNPCTEFSRVYLNAGLIDDIYFLNELNIEKFNYILSVNLAAYKQVLDFFINHKVIDISEVVVSSSIAGVRARAGMSAYAVSKAALNMLMKIYALENPSIFIVVAGLCIFDSAVSQVVTPGNTNLKRFKELQNLANRLNTPKYMVSAKERSMDLIFVLDHLVELGVSSGDFFEIREILKI</sequence>
<evidence type="ECO:0000313" key="1">
    <source>
        <dbReference type="EMBL" id="RJF54797.1"/>
    </source>
</evidence>
<dbReference type="InterPro" id="IPR020904">
    <property type="entry name" value="Sc_DH/Rdtase_CS"/>
</dbReference>
<dbReference type="Gene3D" id="3.40.50.720">
    <property type="entry name" value="NAD(P)-binding Rossmann-like Domain"/>
    <property type="match status" value="1"/>
</dbReference>
<dbReference type="PANTHER" id="PTHR45458:SF1">
    <property type="entry name" value="SHORT CHAIN DEHYDROGENASE"/>
    <property type="match status" value="1"/>
</dbReference>
<dbReference type="EMBL" id="QYYG01000005">
    <property type="protein sequence ID" value="RJF54797.1"/>
    <property type="molecule type" value="Genomic_DNA"/>
</dbReference>
<dbReference type="InterPro" id="IPR052184">
    <property type="entry name" value="SDR_enzymes"/>
</dbReference>
<keyword evidence="2" id="KW-1185">Reference proteome</keyword>
<evidence type="ECO:0000313" key="2">
    <source>
        <dbReference type="Proteomes" id="UP000284338"/>
    </source>
</evidence>
<accession>A0AA92X2D7</accession>
<dbReference type="InterPro" id="IPR036291">
    <property type="entry name" value="NAD(P)-bd_dom_sf"/>
</dbReference>
<protein>
    <submittedName>
        <fullName evidence="1">SDR family NAD(P)-dependent oxidoreductase</fullName>
    </submittedName>
</protein>
<proteinExistence type="predicted"/>
<dbReference type="PROSITE" id="PS00061">
    <property type="entry name" value="ADH_SHORT"/>
    <property type="match status" value="1"/>
</dbReference>
<dbReference type="Pfam" id="PF00106">
    <property type="entry name" value="adh_short"/>
    <property type="match status" value="1"/>
</dbReference>
<gene>
    <name evidence="1" type="ORF">D4100_17135</name>
</gene>
<comment type="caution">
    <text evidence="1">The sequence shown here is derived from an EMBL/GenBank/DDBJ whole genome shotgun (WGS) entry which is preliminary data.</text>
</comment>
<name>A0AA92X2D7_9GAMM</name>
<dbReference type="Proteomes" id="UP000284338">
    <property type="component" value="Unassembled WGS sequence"/>
</dbReference>
<dbReference type="SUPFAM" id="SSF51735">
    <property type="entry name" value="NAD(P)-binding Rossmann-fold domains"/>
    <property type="match status" value="1"/>
</dbReference>